<name>A0A9P6CBQ2_9AGAR</name>
<dbReference type="PANTHER" id="PTHR10622">
    <property type="entry name" value="HET DOMAIN-CONTAINING PROTEIN"/>
    <property type="match status" value="1"/>
</dbReference>
<dbReference type="EMBL" id="MU150761">
    <property type="protein sequence ID" value="KAF9455334.1"/>
    <property type="molecule type" value="Genomic_DNA"/>
</dbReference>
<evidence type="ECO:0000313" key="4">
    <source>
        <dbReference type="Proteomes" id="UP000807353"/>
    </source>
</evidence>
<dbReference type="AlphaFoldDB" id="A0A9P6CBQ2"/>
<feature type="domain" description="DUF8212" evidence="2">
    <location>
        <begin position="222"/>
        <end position="320"/>
    </location>
</feature>
<accession>A0A9P6CBQ2</accession>
<dbReference type="OrthoDB" id="5122891at2759"/>
<protein>
    <submittedName>
        <fullName evidence="3">Heterokaryon incompatibility protein-domain-containing protein</fullName>
    </submittedName>
</protein>
<sequence>MRLLNTSTHTLSDFQSNVPRYAILSHVWQREEVTFQDVANLDKARLMKGWEKIVGACNTAKGDHLEYIWIDTCCINKESSAELSEAINSMYAWYRNAHICYAYLWDVPSGGDHEDPHSPFSQSLWFARGWTLQELIVPPRVIFFANDWVDIGTKATLQHAISTTTGIETGVIIGDMELHRVPIAVKMSWAARRNTTREEDVAYSLMGIFDVNMPLLYGEGGKAFIRLQHEIIKTSDDHSIFAWNVGSRTAGLIDLPLRQIRDTCRGMLASSPWEFLHSHNVERIPPVSPQENGPAAKIPTPYSLTNKGLHIELPTVVIQEGESESAILASLNCCFFGERDPIRIILVWSKTQQCYLRSKTIPLLGTNSNLRGPSRLSSLYIADDCRTNRQAVRNTSLRIETSVPPSYGKLKIWNSSSIMAYLEKIDGHFRFSKSNFFASHHEATELLVFNDPGRYKHFGVFFSVYKPGVLWCDILTGLEPADNSQGELFLAYEAAVKTRSRINYFILVDRTFAELTDGWLVAASMSFDSQSEVCGRVEIKRGTKYRPPILKQPSGVEACLIIPLTHRGGFAVDVNKLQESSPNATWVEHNESFIWQKKRWFPEMVVDILPFKSNISEERFYLLLMHQPGEGIESSIEEDGLGILRPEYRSIVETAAYEVDIGNGKTVFVTQRKCTDHRLADWVIYISM</sequence>
<comment type="caution">
    <text evidence="3">The sequence shown here is derived from an EMBL/GenBank/DDBJ whole genome shotgun (WGS) entry which is preliminary data.</text>
</comment>
<proteinExistence type="predicted"/>
<dbReference type="Pfam" id="PF06985">
    <property type="entry name" value="HET"/>
    <property type="match status" value="1"/>
</dbReference>
<evidence type="ECO:0000259" key="2">
    <source>
        <dbReference type="Pfam" id="PF26640"/>
    </source>
</evidence>
<dbReference type="PANTHER" id="PTHR10622:SF10">
    <property type="entry name" value="HET DOMAIN-CONTAINING PROTEIN"/>
    <property type="match status" value="1"/>
</dbReference>
<dbReference type="InterPro" id="IPR058525">
    <property type="entry name" value="DUF8212"/>
</dbReference>
<dbReference type="Pfam" id="PF26640">
    <property type="entry name" value="DUF8212"/>
    <property type="match status" value="1"/>
</dbReference>
<gene>
    <name evidence="3" type="ORF">BDZ94DRAFT_1278372</name>
</gene>
<dbReference type="Proteomes" id="UP000807353">
    <property type="component" value="Unassembled WGS sequence"/>
</dbReference>
<organism evidence="3 4">
    <name type="scientific">Collybia nuda</name>
    <dbReference type="NCBI Taxonomy" id="64659"/>
    <lineage>
        <taxon>Eukaryota</taxon>
        <taxon>Fungi</taxon>
        <taxon>Dikarya</taxon>
        <taxon>Basidiomycota</taxon>
        <taxon>Agaricomycotina</taxon>
        <taxon>Agaricomycetes</taxon>
        <taxon>Agaricomycetidae</taxon>
        <taxon>Agaricales</taxon>
        <taxon>Tricholomatineae</taxon>
        <taxon>Clitocybaceae</taxon>
        <taxon>Collybia</taxon>
    </lineage>
</organism>
<reference evidence="3" key="1">
    <citation type="submission" date="2020-11" db="EMBL/GenBank/DDBJ databases">
        <authorList>
            <consortium name="DOE Joint Genome Institute"/>
            <person name="Ahrendt S."/>
            <person name="Riley R."/>
            <person name="Andreopoulos W."/>
            <person name="Labutti K."/>
            <person name="Pangilinan J."/>
            <person name="Ruiz-Duenas F.J."/>
            <person name="Barrasa J.M."/>
            <person name="Sanchez-Garcia M."/>
            <person name="Camarero S."/>
            <person name="Miyauchi S."/>
            <person name="Serrano A."/>
            <person name="Linde D."/>
            <person name="Babiker R."/>
            <person name="Drula E."/>
            <person name="Ayuso-Fernandez I."/>
            <person name="Pacheco R."/>
            <person name="Padilla G."/>
            <person name="Ferreira P."/>
            <person name="Barriuso J."/>
            <person name="Kellner H."/>
            <person name="Castanera R."/>
            <person name="Alfaro M."/>
            <person name="Ramirez L."/>
            <person name="Pisabarro A.G."/>
            <person name="Kuo A."/>
            <person name="Tritt A."/>
            <person name="Lipzen A."/>
            <person name="He G."/>
            <person name="Yan M."/>
            <person name="Ng V."/>
            <person name="Cullen D."/>
            <person name="Martin F."/>
            <person name="Rosso M.-N."/>
            <person name="Henrissat B."/>
            <person name="Hibbett D."/>
            <person name="Martinez A.T."/>
            <person name="Grigoriev I.V."/>
        </authorList>
    </citation>
    <scope>NUCLEOTIDE SEQUENCE</scope>
    <source>
        <strain evidence="3">CBS 247.69</strain>
    </source>
</reference>
<evidence type="ECO:0000313" key="3">
    <source>
        <dbReference type="EMBL" id="KAF9455334.1"/>
    </source>
</evidence>
<evidence type="ECO:0000259" key="1">
    <source>
        <dbReference type="Pfam" id="PF06985"/>
    </source>
</evidence>
<keyword evidence="4" id="KW-1185">Reference proteome</keyword>
<dbReference type="InterPro" id="IPR010730">
    <property type="entry name" value="HET"/>
</dbReference>
<feature type="domain" description="Heterokaryon incompatibility" evidence="1">
    <location>
        <begin position="21"/>
        <end position="104"/>
    </location>
</feature>